<evidence type="ECO:0000313" key="2">
    <source>
        <dbReference type="Proteomes" id="UP000336166"/>
    </source>
</evidence>
<evidence type="ECO:0000313" key="1">
    <source>
        <dbReference type="EMBL" id="EAE2355655.1"/>
    </source>
</evidence>
<gene>
    <name evidence="1" type="ORF">Y261_15060</name>
</gene>
<name>A0AAN3BDQ7_LISMN</name>
<sequence length="426" mass="49271">MFILDNEVKNVTNQKIKPLLEEVRSSYYQGNYRSAIVVNYTAIIMDLLDKLTDLSTIHHDDAARDILSQINQARENNATSPKWETKLVELIENRTELINIYELNDLAYIKEQRNYAAHPVTTVHDDEWKLKEITQETCIDVLRKSYEIVFLKQPILGKKILMDIIYFSKKSLSSIGIDQNHFAISLKDRYLSRMSQNAKDSVFKDLFKFTFRISDDKPGIVDGRPATLQALVTILEENKEHYLNILSNLKIDQLNIGIETVSTVPNFSSSKTVALLRLISLNPSIKNMLNETAINDLKVSIDYMHDQSTLTENSINFINLFEWRSSVILSNPNDFLENMLTPISGIHPSLHLLSLGTFQLIYNQFLFYGEEIKFLKFTIINLTGSTSYSEANNEMEKIPYLFDKLTIELFDLLFFRLDNNNQFYES</sequence>
<feature type="non-terminal residue" evidence="1">
    <location>
        <position position="426"/>
    </location>
</feature>
<protein>
    <submittedName>
        <fullName evidence="1">Uncharacterized protein</fullName>
    </submittedName>
</protein>
<dbReference type="Proteomes" id="UP000336166">
    <property type="component" value="Unassembled WGS sequence"/>
</dbReference>
<proteinExistence type="predicted"/>
<dbReference type="EMBL" id="AAAREG010000031">
    <property type="protein sequence ID" value="EAE2355655.1"/>
    <property type="molecule type" value="Genomic_DNA"/>
</dbReference>
<dbReference type="AlphaFoldDB" id="A0AAN3BDQ7"/>
<comment type="caution">
    <text evidence="1">The sequence shown here is derived from an EMBL/GenBank/DDBJ whole genome shotgun (WGS) entry which is preliminary data.</text>
</comment>
<organism evidence="1 2">
    <name type="scientific">Listeria monocytogenes</name>
    <dbReference type="NCBI Taxonomy" id="1639"/>
    <lineage>
        <taxon>Bacteria</taxon>
        <taxon>Bacillati</taxon>
        <taxon>Bacillota</taxon>
        <taxon>Bacilli</taxon>
        <taxon>Bacillales</taxon>
        <taxon>Listeriaceae</taxon>
        <taxon>Listeria</taxon>
    </lineage>
</organism>
<reference evidence="1 2" key="1">
    <citation type="submission" date="2018-06" db="EMBL/GenBank/DDBJ databases">
        <authorList>
            <consortium name="PulseNet: The National Subtyping Network for Foodborne Disease Surveillance"/>
            <person name="Tarr C.L."/>
            <person name="Trees E."/>
            <person name="Katz L.S."/>
            <person name="Carleton-Romer H.A."/>
            <person name="Stroika S."/>
            <person name="Kucerova Z."/>
            <person name="Roache K.F."/>
            <person name="Sabol A.L."/>
            <person name="Besser J."/>
            <person name="Gerner-Smidt P."/>
        </authorList>
    </citation>
    <scope>NUCLEOTIDE SEQUENCE [LARGE SCALE GENOMIC DNA]</scope>
    <source>
        <strain evidence="1 2">PNUSAL000134</strain>
    </source>
</reference>
<accession>A0AAN3BDQ7</accession>